<sequence>MASPTSDDQKIFALLKDRLREAEAETRAALEETPPDHPLAAPARKLLSVHGEIRTRLLDRFEHRIDPNPTATEDDPVVGAESVQIEREQHHVKKNEFTEVVKALFMWRDDPVQRVKQKV</sequence>
<dbReference type="Proteomes" id="UP001476282">
    <property type="component" value="Unassembled WGS sequence"/>
</dbReference>
<protein>
    <submittedName>
        <fullName evidence="1">Uncharacterized protein</fullName>
    </submittedName>
</protein>
<reference evidence="1 2" key="1">
    <citation type="submission" date="2024-02" db="EMBL/GenBank/DDBJ databases">
        <title>Haloferula sargassicola NBRC 104335.</title>
        <authorList>
            <person name="Ichikawa N."/>
            <person name="Katano-Makiyama Y."/>
            <person name="Hidaka K."/>
        </authorList>
    </citation>
    <scope>NUCLEOTIDE SEQUENCE [LARGE SCALE GENOMIC DNA]</scope>
    <source>
        <strain evidence="1 2">NBRC 104335</strain>
    </source>
</reference>
<accession>A0ABP9UTI0</accession>
<dbReference type="EMBL" id="BAABRI010000033">
    <property type="protein sequence ID" value="GAA5484737.1"/>
    <property type="molecule type" value="Genomic_DNA"/>
</dbReference>
<name>A0ABP9UTI0_9BACT</name>
<gene>
    <name evidence="1" type="ORF">Hsar01_03983</name>
</gene>
<evidence type="ECO:0000313" key="2">
    <source>
        <dbReference type="Proteomes" id="UP001476282"/>
    </source>
</evidence>
<evidence type="ECO:0000313" key="1">
    <source>
        <dbReference type="EMBL" id="GAA5484737.1"/>
    </source>
</evidence>
<proteinExistence type="predicted"/>
<dbReference type="RefSeq" id="WP_353568842.1">
    <property type="nucleotide sequence ID" value="NZ_BAABRI010000033.1"/>
</dbReference>
<organism evidence="1 2">
    <name type="scientific">Haloferula sargassicola</name>
    <dbReference type="NCBI Taxonomy" id="490096"/>
    <lineage>
        <taxon>Bacteria</taxon>
        <taxon>Pseudomonadati</taxon>
        <taxon>Verrucomicrobiota</taxon>
        <taxon>Verrucomicrobiia</taxon>
        <taxon>Verrucomicrobiales</taxon>
        <taxon>Verrucomicrobiaceae</taxon>
        <taxon>Haloferula</taxon>
    </lineage>
</organism>
<comment type="caution">
    <text evidence="1">The sequence shown here is derived from an EMBL/GenBank/DDBJ whole genome shotgun (WGS) entry which is preliminary data.</text>
</comment>
<keyword evidence="2" id="KW-1185">Reference proteome</keyword>